<feature type="region of interest" description="Disordered" evidence="2">
    <location>
        <begin position="329"/>
        <end position="392"/>
    </location>
</feature>
<reference evidence="3" key="2">
    <citation type="submission" date="2025-08" db="UniProtKB">
        <authorList>
            <consortium name="Ensembl"/>
        </authorList>
    </citation>
    <scope>IDENTIFICATION</scope>
</reference>
<accession>A0A667XR36</accession>
<proteinExistence type="predicted"/>
<organism evidence="3 4">
    <name type="scientific">Myripristis murdjan</name>
    <name type="common">pinecone soldierfish</name>
    <dbReference type="NCBI Taxonomy" id="586833"/>
    <lineage>
        <taxon>Eukaryota</taxon>
        <taxon>Metazoa</taxon>
        <taxon>Chordata</taxon>
        <taxon>Craniata</taxon>
        <taxon>Vertebrata</taxon>
        <taxon>Euteleostomi</taxon>
        <taxon>Actinopterygii</taxon>
        <taxon>Neopterygii</taxon>
        <taxon>Teleostei</taxon>
        <taxon>Neoteleostei</taxon>
        <taxon>Acanthomorphata</taxon>
        <taxon>Holocentriformes</taxon>
        <taxon>Holocentridae</taxon>
        <taxon>Myripristis</taxon>
    </lineage>
</organism>
<dbReference type="GeneTree" id="ENSGT00940000164505"/>
<evidence type="ECO:0000256" key="2">
    <source>
        <dbReference type="SAM" id="MobiDB-lite"/>
    </source>
</evidence>
<dbReference type="PANTHER" id="PTHR33663:SF3">
    <property type="entry name" value="COILED-COIL DOMAIN-CONTAINING PROTEIN 185"/>
    <property type="match status" value="1"/>
</dbReference>
<feature type="compositionally biased region" description="Basic residues" evidence="2">
    <location>
        <begin position="487"/>
        <end position="498"/>
    </location>
</feature>
<reference evidence="3" key="1">
    <citation type="submission" date="2019-06" db="EMBL/GenBank/DDBJ databases">
        <authorList>
            <consortium name="Wellcome Sanger Institute Data Sharing"/>
        </authorList>
    </citation>
    <scope>NUCLEOTIDE SEQUENCE [LARGE SCALE GENOMIC DNA]</scope>
</reference>
<name>A0A667XR36_9TELE</name>
<reference evidence="3" key="3">
    <citation type="submission" date="2025-09" db="UniProtKB">
        <authorList>
            <consortium name="Ensembl"/>
        </authorList>
    </citation>
    <scope>IDENTIFICATION</scope>
</reference>
<protein>
    <recommendedName>
        <fullName evidence="5">Coiled-coil domain containing 177</fullName>
    </recommendedName>
</protein>
<dbReference type="Pfam" id="PF15558">
    <property type="entry name" value="DUF4659"/>
    <property type="match status" value="1"/>
</dbReference>
<feature type="coiled-coil region" evidence="1">
    <location>
        <begin position="421"/>
        <end position="464"/>
    </location>
</feature>
<gene>
    <name evidence="3" type="primary">LOC115372540</name>
</gene>
<feature type="region of interest" description="Disordered" evidence="2">
    <location>
        <begin position="485"/>
        <end position="504"/>
    </location>
</feature>
<dbReference type="PANTHER" id="PTHR33663">
    <property type="entry name" value="COILED-COIL DOMAIN-CONTAINING PROTEIN 177"/>
    <property type="match status" value="1"/>
</dbReference>
<dbReference type="InParanoid" id="A0A667XR36"/>
<feature type="coiled-coil region" evidence="1">
    <location>
        <begin position="507"/>
        <end position="556"/>
    </location>
</feature>
<sequence>HGITQIIPSSACWETGCASEVGCGRMRSPSPVLHLDLNNFESTAAARSRYVLTSPRSLQSCAKLGVKPVELLIKSLNEFIAEGHDRPFETVAVMHESYEKERRRLLQMCRRERERIIKTGDRGSDSKRLSTLETVLEAASRSSDSKLKEDFETTSFPDVHQCLKVKSLSRSSCSVVSREPSKNKFCSLSLQDFRHSPGAAMQLQRLTKKKEMYITVSEKDRKIAGLMLVKHQEEQAHLKLCQQEEQEWLEARRKEEAQRAEAVKKRGKKLKRSMRRWHEELETRRRQRELQERELAGIREQEVLQQEDRWGRLAEELKAQRREKIEAAQKKAELRKRHQERLLRDQEKMERMRRERENQLALEREQRARKSKVSHERRERRKRQQENRREGLRHILLKQQAVQQVEEEEALGRSTLELKLHQSWRKHVQTVEARLRELQERAAREEQQIHKAQLKAKLQSHQQLRHKQLLVKLSQHRMERAVQYTSVRHRSTAQRARQHNQERQLCHQRLRDRVQREEEAKRILREEYISMKEYRRDRLQRQREEIQEEGHRVARASFHMRDKVRQYTQRRTFDQMAQEAQLIASMARIKL</sequence>
<evidence type="ECO:0000256" key="1">
    <source>
        <dbReference type="SAM" id="Coils"/>
    </source>
</evidence>
<evidence type="ECO:0000313" key="4">
    <source>
        <dbReference type="Proteomes" id="UP000472263"/>
    </source>
</evidence>
<keyword evidence="4" id="KW-1185">Reference proteome</keyword>
<evidence type="ECO:0000313" key="3">
    <source>
        <dbReference type="Ensembl" id="ENSMMDP00005016748.1"/>
    </source>
</evidence>
<dbReference type="InterPro" id="IPR029090">
    <property type="entry name" value="DUF4659"/>
</dbReference>
<dbReference type="AlphaFoldDB" id="A0A667XR36"/>
<dbReference type="Proteomes" id="UP000472263">
    <property type="component" value="Chromosome 15"/>
</dbReference>
<dbReference type="Ensembl" id="ENSMMDT00005017177.1">
    <property type="protein sequence ID" value="ENSMMDP00005016748.1"/>
    <property type="gene ID" value="ENSMMDG00005008471.1"/>
</dbReference>
<evidence type="ECO:0008006" key="5">
    <source>
        <dbReference type="Google" id="ProtNLM"/>
    </source>
</evidence>
<feature type="compositionally biased region" description="Basic and acidic residues" evidence="2">
    <location>
        <begin position="340"/>
        <end position="377"/>
    </location>
</feature>
<keyword evidence="1" id="KW-0175">Coiled coil</keyword>